<dbReference type="RefSeq" id="WP_189512966.1">
    <property type="nucleotide sequence ID" value="NZ_BMXG01000006.1"/>
</dbReference>
<evidence type="ECO:0000313" key="11">
    <source>
        <dbReference type="Proteomes" id="UP000642829"/>
    </source>
</evidence>
<evidence type="ECO:0000259" key="9">
    <source>
        <dbReference type="Pfam" id="PF00482"/>
    </source>
</evidence>
<dbReference type="Gene3D" id="1.20.81.30">
    <property type="entry name" value="Type II secretion system (T2SS), domain F"/>
    <property type="match status" value="2"/>
</dbReference>
<dbReference type="PANTHER" id="PTHR30012">
    <property type="entry name" value="GENERAL SECRETION PATHWAY PROTEIN"/>
    <property type="match status" value="1"/>
</dbReference>
<dbReference type="PRINTS" id="PR00812">
    <property type="entry name" value="BCTERIALGSPF"/>
</dbReference>
<evidence type="ECO:0000256" key="8">
    <source>
        <dbReference type="SAM" id="Phobius"/>
    </source>
</evidence>
<reference evidence="10" key="2">
    <citation type="submission" date="2020-09" db="EMBL/GenBank/DDBJ databases">
        <authorList>
            <person name="Sun Q."/>
            <person name="Kim S."/>
        </authorList>
    </citation>
    <scope>NUCLEOTIDE SEQUENCE</scope>
    <source>
        <strain evidence="10">KCTC 12870</strain>
    </source>
</reference>
<evidence type="ECO:0000256" key="5">
    <source>
        <dbReference type="ARBA" id="ARBA00022989"/>
    </source>
</evidence>
<gene>
    <name evidence="10" type="primary">gspF</name>
    <name evidence="10" type="ORF">GCM10007047_12110</name>
</gene>
<dbReference type="GO" id="GO:0005886">
    <property type="term" value="C:plasma membrane"/>
    <property type="evidence" value="ECO:0007669"/>
    <property type="project" value="UniProtKB-SubCell"/>
</dbReference>
<evidence type="ECO:0000256" key="6">
    <source>
        <dbReference type="ARBA" id="ARBA00023136"/>
    </source>
</evidence>
<feature type="transmembrane region" description="Helical" evidence="8">
    <location>
        <begin position="232"/>
        <end position="259"/>
    </location>
</feature>
<dbReference type="InterPro" id="IPR018076">
    <property type="entry name" value="T2SS_GspF_dom"/>
</dbReference>
<evidence type="ECO:0000313" key="10">
    <source>
        <dbReference type="EMBL" id="GHB97794.1"/>
    </source>
</evidence>
<evidence type="ECO:0000256" key="3">
    <source>
        <dbReference type="ARBA" id="ARBA00022475"/>
    </source>
</evidence>
<dbReference type="Proteomes" id="UP000642829">
    <property type="component" value="Unassembled WGS sequence"/>
</dbReference>
<comment type="similarity">
    <text evidence="2">Belongs to the GSP F family.</text>
</comment>
<feature type="compositionally biased region" description="Polar residues" evidence="7">
    <location>
        <begin position="59"/>
        <end position="70"/>
    </location>
</feature>
<sequence length="426" mass="46448">MPTFSYKGIAEGGKTVTGVIEATDRKHALRKIRAGKVRPIDVKDAKGGGRTSAKAVESGSESTETFTASKGSKPGLFSRNKPSRKLALPFFRKLYQLHKSGMPIGDAMQIMSARMGDPALKVLAGEVYKDLSEGRTLANSMRGLPEYFEPTMSYLIEAGEATGNVQPILENIIDHLERKAVLQKEIQAAMAYPIMICCVALGVVALFLFYLLPRIQSMLDTMGGELNMAAKIMIGLADFALVQGPFVAVALFVVVLSLVQWRKTDKGRLATDTWALKLPIISGLYYNADICRLSNILYVLLSNGVNTTESLRLAENTLENKVLIGKYIAARTMVNDGAPFSASFKRYGLLPDLDQDILSIGENTGSLAPCFQEIYNTHAEELSGRLNFLTKLIAGLALGFAFTLVFILTLAIVMSILNMTQSIMAR</sequence>
<dbReference type="EMBL" id="BMXG01000006">
    <property type="protein sequence ID" value="GHB97794.1"/>
    <property type="molecule type" value="Genomic_DNA"/>
</dbReference>
<keyword evidence="5 8" id="KW-1133">Transmembrane helix</keyword>
<dbReference type="AlphaFoldDB" id="A0A8J3GEB6"/>
<name>A0A8J3GEB6_9BACT</name>
<dbReference type="InterPro" id="IPR003004">
    <property type="entry name" value="GspF/PilC"/>
</dbReference>
<feature type="transmembrane region" description="Helical" evidence="8">
    <location>
        <begin position="189"/>
        <end position="212"/>
    </location>
</feature>
<feature type="region of interest" description="Disordered" evidence="7">
    <location>
        <begin position="42"/>
        <end position="77"/>
    </location>
</feature>
<dbReference type="Pfam" id="PF00482">
    <property type="entry name" value="T2SSF"/>
    <property type="match status" value="2"/>
</dbReference>
<keyword evidence="11" id="KW-1185">Reference proteome</keyword>
<keyword evidence="3" id="KW-1003">Cell membrane</keyword>
<proteinExistence type="inferred from homology"/>
<reference evidence="10" key="1">
    <citation type="journal article" date="2014" name="Int. J. Syst. Evol. Microbiol.">
        <title>Complete genome sequence of Corynebacterium casei LMG S-19264T (=DSM 44701T), isolated from a smear-ripened cheese.</title>
        <authorList>
            <consortium name="US DOE Joint Genome Institute (JGI-PGF)"/>
            <person name="Walter F."/>
            <person name="Albersmeier A."/>
            <person name="Kalinowski J."/>
            <person name="Ruckert C."/>
        </authorList>
    </citation>
    <scope>NUCLEOTIDE SEQUENCE</scope>
    <source>
        <strain evidence="10">KCTC 12870</strain>
    </source>
</reference>
<dbReference type="PANTHER" id="PTHR30012:SF0">
    <property type="entry name" value="TYPE II SECRETION SYSTEM PROTEIN F-RELATED"/>
    <property type="match status" value="1"/>
</dbReference>
<comment type="caution">
    <text evidence="10">The sequence shown here is derived from an EMBL/GenBank/DDBJ whole genome shotgun (WGS) entry which is preliminary data.</text>
</comment>
<dbReference type="InterPro" id="IPR042094">
    <property type="entry name" value="T2SS_GspF_sf"/>
</dbReference>
<organism evidence="10 11">
    <name type="scientific">Cerasicoccus arenae</name>
    <dbReference type="NCBI Taxonomy" id="424488"/>
    <lineage>
        <taxon>Bacteria</taxon>
        <taxon>Pseudomonadati</taxon>
        <taxon>Verrucomicrobiota</taxon>
        <taxon>Opitutia</taxon>
        <taxon>Puniceicoccales</taxon>
        <taxon>Cerasicoccaceae</taxon>
        <taxon>Cerasicoccus</taxon>
    </lineage>
</organism>
<evidence type="ECO:0000256" key="1">
    <source>
        <dbReference type="ARBA" id="ARBA00004651"/>
    </source>
</evidence>
<evidence type="ECO:0000256" key="2">
    <source>
        <dbReference type="ARBA" id="ARBA00005745"/>
    </source>
</evidence>
<feature type="transmembrane region" description="Helical" evidence="8">
    <location>
        <begin position="392"/>
        <end position="417"/>
    </location>
</feature>
<feature type="domain" description="Type II secretion system protein GspF" evidence="9">
    <location>
        <begin position="90"/>
        <end position="213"/>
    </location>
</feature>
<comment type="subcellular location">
    <subcellularLocation>
        <location evidence="1">Cell membrane</location>
        <topology evidence="1">Multi-pass membrane protein</topology>
    </subcellularLocation>
</comment>
<evidence type="ECO:0000256" key="7">
    <source>
        <dbReference type="SAM" id="MobiDB-lite"/>
    </source>
</evidence>
<evidence type="ECO:0000256" key="4">
    <source>
        <dbReference type="ARBA" id="ARBA00022692"/>
    </source>
</evidence>
<keyword evidence="6 8" id="KW-0472">Membrane</keyword>
<protein>
    <submittedName>
        <fullName evidence="10">Type II secretion system protein GspF</fullName>
    </submittedName>
</protein>
<feature type="domain" description="Type II secretion system protein GspF" evidence="9">
    <location>
        <begin position="296"/>
        <end position="414"/>
    </location>
</feature>
<accession>A0A8J3GEB6</accession>
<keyword evidence="4 8" id="KW-0812">Transmembrane</keyword>